<dbReference type="InterPro" id="IPR012349">
    <property type="entry name" value="Split_barrel_FMN-bd"/>
</dbReference>
<sequence length="141" mass="16302">MDKDLQRIEAFIQKHHVLSLATAFGDEVSACSLFYTYLPQERSFIVASSDDTLHIQHIRKNPNIAGNILLETKEIGKIQGLQFQGTFGTLREKGFKKSYFTRFPYALAMNPTLWQIRVDYFKLTDNRLGFGKKLIWQEPSL</sequence>
<reference evidence="1 2" key="1">
    <citation type="submission" date="2019-07" db="EMBL/GenBank/DDBJ databases">
        <title>Sulfurimonas paralvinellae sp. nov., a novel mesophilic, hydrogen- and sulfur-oxidizing chemolithoautotroph within the Epsilonproteo- bacteria isolated from a deep-sea hydrothermal vent polychaete nest, reclassification of Thiomicrospira denitrificans as Sulfurimonas denitrificans comb. nov. and emended description of the genus Sulfurimonas.</title>
        <authorList>
            <person name="Wang S."/>
            <person name="Jiang L."/>
            <person name="Shao Z."/>
        </authorList>
    </citation>
    <scope>NUCLEOTIDE SEQUENCE [LARGE SCALE GENOMIC DNA]</scope>
    <source>
        <strain evidence="1 2">GO25</strain>
    </source>
</reference>
<dbReference type="RefSeq" id="WP_193110440.1">
    <property type="nucleotide sequence ID" value="NZ_CP041406.1"/>
</dbReference>
<gene>
    <name evidence="1" type="ORF">FM071_07825</name>
</gene>
<accession>A0A7M1B9R9</accession>
<dbReference type="Proteomes" id="UP000593580">
    <property type="component" value="Chromosome"/>
</dbReference>
<keyword evidence="2" id="KW-1185">Reference proteome</keyword>
<evidence type="ECO:0000313" key="2">
    <source>
        <dbReference type="Proteomes" id="UP000593580"/>
    </source>
</evidence>
<proteinExistence type="predicted"/>
<dbReference type="Gene3D" id="2.30.110.10">
    <property type="entry name" value="Electron Transport, Fmn-binding Protein, Chain A"/>
    <property type="match status" value="1"/>
</dbReference>
<evidence type="ECO:0008006" key="3">
    <source>
        <dbReference type="Google" id="ProtNLM"/>
    </source>
</evidence>
<dbReference type="SUPFAM" id="SSF50475">
    <property type="entry name" value="FMN-binding split barrel"/>
    <property type="match status" value="1"/>
</dbReference>
<organism evidence="1 2">
    <name type="scientific">Sulfurimonas paralvinellae</name>
    <dbReference type="NCBI Taxonomy" id="317658"/>
    <lineage>
        <taxon>Bacteria</taxon>
        <taxon>Pseudomonadati</taxon>
        <taxon>Campylobacterota</taxon>
        <taxon>Epsilonproteobacteria</taxon>
        <taxon>Campylobacterales</taxon>
        <taxon>Sulfurimonadaceae</taxon>
        <taxon>Sulfurimonas</taxon>
    </lineage>
</organism>
<dbReference type="KEGG" id="spal:FM071_07825"/>
<protein>
    <recommendedName>
        <fullName evidence="3">Pyridoxamine 5'-phosphate oxidase putative domain-containing protein</fullName>
    </recommendedName>
</protein>
<name>A0A7M1B9R9_9BACT</name>
<dbReference type="EMBL" id="CP041406">
    <property type="protein sequence ID" value="QOP46206.1"/>
    <property type="molecule type" value="Genomic_DNA"/>
</dbReference>
<evidence type="ECO:0000313" key="1">
    <source>
        <dbReference type="EMBL" id="QOP46206.1"/>
    </source>
</evidence>
<dbReference type="AlphaFoldDB" id="A0A7M1B9R9"/>